<gene>
    <name evidence="2" type="ORF">GNE07_21855</name>
</gene>
<feature type="transmembrane region" description="Helical" evidence="1">
    <location>
        <begin position="147"/>
        <end position="170"/>
    </location>
</feature>
<evidence type="ECO:0000313" key="3">
    <source>
        <dbReference type="Proteomes" id="UP000434223"/>
    </source>
</evidence>
<accession>A0AAW9WM16</accession>
<keyword evidence="1" id="KW-0812">Transmembrane</keyword>
<dbReference type="Pfam" id="PF04854">
    <property type="entry name" value="DUF624"/>
    <property type="match status" value="1"/>
</dbReference>
<evidence type="ECO:0000313" key="2">
    <source>
        <dbReference type="EMBL" id="MUB65673.1"/>
    </source>
</evidence>
<dbReference type="AlphaFoldDB" id="A0AAW9WM16"/>
<dbReference type="Proteomes" id="UP000434223">
    <property type="component" value="Unassembled WGS sequence"/>
</dbReference>
<protein>
    <submittedName>
        <fullName evidence="2">DUF624 domain-containing protein</fullName>
    </submittedName>
</protein>
<reference evidence="2 3" key="1">
    <citation type="submission" date="2019-09" db="EMBL/GenBank/DDBJ databases">
        <title>Draft genome sequencing of Hungatella hathewayi 123Y-2.</title>
        <authorList>
            <person name="Lv Q."/>
            <person name="Li S."/>
        </authorList>
    </citation>
    <scope>NUCLEOTIDE SEQUENCE [LARGE SCALE GENOMIC DNA]</scope>
    <source>
        <strain evidence="2 3">123Y-2</strain>
    </source>
</reference>
<name>A0AAW9WM16_9FIRM</name>
<evidence type="ECO:0000256" key="1">
    <source>
        <dbReference type="SAM" id="Phobius"/>
    </source>
</evidence>
<feature type="transmembrane region" description="Helical" evidence="1">
    <location>
        <begin position="29"/>
        <end position="53"/>
    </location>
</feature>
<dbReference type="InterPro" id="IPR006938">
    <property type="entry name" value="DUF624"/>
</dbReference>
<feature type="transmembrane region" description="Helical" evidence="1">
    <location>
        <begin position="182"/>
        <end position="202"/>
    </location>
</feature>
<feature type="transmembrane region" description="Helical" evidence="1">
    <location>
        <begin position="74"/>
        <end position="94"/>
    </location>
</feature>
<keyword evidence="1" id="KW-0472">Membrane</keyword>
<comment type="caution">
    <text evidence="2">The sequence shown here is derived from an EMBL/GenBank/DDBJ whole genome shotgun (WGS) entry which is preliminary data.</text>
</comment>
<dbReference type="EMBL" id="WNME01000017">
    <property type="protein sequence ID" value="MUB65673.1"/>
    <property type="molecule type" value="Genomic_DNA"/>
</dbReference>
<sequence>MCETMNGLSEDSIFGQVFGFLGKMIALNILWIVTSLPIVTIGASTTAMYYTALKLHKDEDVTVWKSFLHSFKQNFIQATAIWAVLAAVGALLFIEGRWLLLSGSSSSMFLSYGLIGIGLIAGVLLLYIFPVIAAFSNTLGKLAGHAFYFAFHKPGYLIATAAITCLPMYFTMMDAKLFPVYLLIWLMCGFSLTAYGNAWFYLRLFQPHLKTAEAGSSASDTLQPESGQ</sequence>
<keyword evidence="1" id="KW-1133">Transmembrane helix</keyword>
<proteinExistence type="predicted"/>
<dbReference type="RefSeq" id="WP_055651697.1">
    <property type="nucleotide sequence ID" value="NZ_JBDMEG010000011.1"/>
</dbReference>
<organism evidence="2 3">
    <name type="scientific">Hungatella hathewayi</name>
    <dbReference type="NCBI Taxonomy" id="154046"/>
    <lineage>
        <taxon>Bacteria</taxon>
        <taxon>Bacillati</taxon>
        <taxon>Bacillota</taxon>
        <taxon>Clostridia</taxon>
        <taxon>Lachnospirales</taxon>
        <taxon>Lachnospiraceae</taxon>
        <taxon>Hungatella</taxon>
    </lineage>
</organism>
<feature type="transmembrane region" description="Helical" evidence="1">
    <location>
        <begin position="114"/>
        <end position="135"/>
    </location>
</feature>